<organism evidence="1 2">
    <name type="scientific">Fredinandcohnia quinoae</name>
    <dbReference type="NCBI Taxonomy" id="2918902"/>
    <lineage>
        <taxon>Bacteria</taxon>
        <taxon>Bacillati</taxon>
        <taxon>Bacillota</taxon>
        <taxon>Bacilli</taxon>
        <taxon>Bacillales</taxon>
        <taxon>Bacillaceae</taxon>
        <taxon>Fredinandcohnia</taxon>
    </lineage>
</organism>
<dbReference type="RefSeq" id="WP_240257157.1">
    <property type="nucleotide sequence ID" value="NZ_JAKTTI010000036.1"/>
</dbReference>
<keyword evidence="2" id="KW-1185">Reference proteome</keyword>
<reference evidence="1" key="1">
    <citation type="submission" date="2022-02" db="EMBL/GenBank/DDBJ databases">
        <title>Fredinandcohnia quinoae sp. nov. isolated from Chenopodium quinoa seeds.</title>
        <authorList>
            <person name="Saati-Santamaria Z."/>
            <person name="Flores-Felix J.D."/>
            <person name="Igual J.M."/>
            <person name="Velazquez E."/>
            <person name="Garcia-Fraile P."/>
            <person name="Martinez-Molina E."/>
        </authorList>
    </citation>
    <scope>NUCLEOTIDE SEQUENCE</scope>
    <source>
        <strain evidence="1">SECRCQ15</strain>
    </source>
</reference>
<evidence type="ECO:0000313" key="1">
    <source>
        <dbReference type="EMBL" id="MCH1627236.1"/>
    </source>
</evidence>
<protein>
    <submittedName>
        <fullName evidence="1">Uncharacterized protein</fullName>
    </submittedName>
</protein>
<sequence length="85" mass="10308">MNSERELDLTQLKEKYDNALKDLSEFLGSSKTYKDMTVEEFKQEVRLFWERSDIWRQALENGIYSKEKLDEDFELFKIHANRLLL</sequence>
<dbReference type="EMBL" id="JAKTTI010000036">
    <property type="protein sequence ID" value="MCH1627236.1"/>
    <property type="molecule type" value="Genomic_DNA"/>
</dbReference>
<evidence type="ECO:0000313" key="2">
    <source>
        <dbReference type="Proteomes" id="UP001431131"/>
    </source>
</evidence>
<proteinExistence type="predicted"/>
<dbReference type="Proteomes" id="UP001431131">
    <property type="component" value="Unassembled WGS sequence"/>
</dbReference>
<name>A0AAW5ECQ8_9BACI</name>
<comment type="caution">
    <text evidence="1">The sequence shown here is derived from an EMBL/GenBank/DDBJ whole genome shotgun (WGS) entry which is preliminary data.</text>
</comment>
<dbReference type="AlphaFoldDB" id="A0AAW5ECQ8"/>
<gene>
    <name evidence="1" type="ORF">MJG50_18025</name>
</gene>
<accession>A0AAW5ECQ8</accession>